<dbReference type="InterPro" id="IPR035983">
    <property type="entry name" value="Hect_E3_ubiquitin_ligase"/>
</dbReference>
<feature type="domain" description="HECT" evidence="4">
    <location>
        <begin position="102"/>
        <end position="125"/>
    </location>
</feature>
<evidence type="ECO:0000256" key="2">
    <source>
        <dbReference type="PROSITE-ProRule" id="PRU00104"/>
    </source>
</evidence>
<evidence type="ECO:0000313" key="5">
    <source>
        <dbReference type="EMBL" id="KAJ7371679.1"/>
    </source>
</evidence>
<feature type="region of interest" description="Disordered" evidence="3">
    <location>
        <begin position="20"/>
        <end position="56"/>
    </location>
</feature>
<dbReference type="Gene3D" id="3.90.1750.10">
    <property type="entry name" value="Hect, E3 ligase catalytic domains"/>
    <property type="match status" value="1"/>
</dbReference>
<comment type="caution">
    <text evidence="2">Lacks conserved residue(s) required for the propagation of feature annotation.</text>
</comment>
<accession>A0A9W9Z1V2</accession>
<dbReference type="EMBL" id="MU826843">
    <property type="protein sequence ID" value="KAJ7371679.1"/>
    <property type="molecule type" value="Genomic_DNA"/>
</dbReference>
<comment type="caution">
    <text evidence="5">The sequence shown here is derived from an EMBL/GenBank/DDBJ whole genome shotgun (WGS) entry which is preliminary data.</text>
</comment>
<evidence type="ECO:0000259" key="4">
    <source>
        <dbReference type="PROSITE" id="PS50237"/>
    </source>
</evidence>
<dbReference type="AlphaFoldDB" id="A0A9W9Z1V2"/>
<name>A0A9W9Z1V2_9CNID</name>
<evidence type="ECO:0000256" key="1">
    <source>
        <dbReference type="ARBA" id="ARBA00022786"/>
    </source>
</evidence>
<sequence>MVFSQGEIESHADACADAWVDPIGDPDGVVETQNDEDEKQCNEDATDTPRESSEVNLETLKNEVSNLRSACGCELTNRVSIRRRSIFQDYMDARKKKWFKPKSLIKVTFVGEPAIDDGGPKREFFTDSCL</sequence>
<dbReference type="PROSITE" id="PS50237">
    <property type="entry name" value="HECT"/>
    <property type="match status" value="1"/>
</dbReference>
<proteinExistence type="predicted"/>
<reference evidence="5" key="1">
    <citation type="submission" date="2023-01" db="EMBL/GenBank/DDBJ databases">
        <title>Genome assembly of the deep-sea coral Lophelia pertusa.</title>
        <authorList>
            <person name="Herrera S."/>
            <person name="Cordes E."/>
        </authorList>
    </citation>
    <scope>NUCLEOTIDE SEQUENCE</scope>
    <source>
        <strain evidence="5">USNM1676648</strain>
        <tissue evidence="5">Polyp</tissue>
    </source>
</reference>
<evidence type="ECO:0000313" key="6">
    <source>
        <dbReference type="Proteomes" id="UP001163046"/>
    </source>
</evidence>
<dbReference type="InterPro" id="IPR000569">
    <property type="entry name" value="HECT_dom"/>
</dbReference>
<evidence type="ECO:0000256" key="3">
    <source>
        <dbReference type="SAM" id="MobiDB-lite"/>
    </source>
</evidence>
<keyword evidence="1 2" id="KW-0833">Ubl conjugation pathway</keyword>
<dbReference type="OrthoDB" id="5965944at2759"/>
<dbReference type="Proteomes" id="UP001163046">
    <property type="component" value="Unassembled WGS sequence"/>
</dbReference>
<keyword evidence="6" id="KW-1185">Reference proteome</keyword>
<organism evidence="5 6">
    <name type="scientific">Desmophyllum pertusum</name>
    <dbReference type="NCBI Taxonomy" id="174260"/>
    <lineage>
        <taxon>Eukaryota</taxon>
        <taxon>Metazoa</taxon>
        <taxon>Cnidaria</taxon>
        <taxon>Anthozoa</taxon>
        <taxon>Hexacorallia</taxon>
        <taxon>Scleractinia</taxon>
        <taxon>Caryophylliina</taxon>
        <taxon>Caryophylliidae</taxon>
        <taxon>Desmophyllum</taxon>
    </lineage>
</organism>
<feature type="compositionally biased region" description="Basic and acidic residues" evidence="3">
    <location>
        <begin position="39"/>
        <end position="53"/>
    </location>
</feature>
<dbReference type="SUPFAM" id="SSF56204">
    <property type="entry name" value="Hect, E3 ligase catalytic domain"/>
    <property type="match status" value="1"/>
</dbReference>
<gene>
    <name evidence="5" type="ORF">OS493_023710</name>
</gene>
<dbReference type="GO" id="GO:0004842">
    <property type="term" value="F:ubiquitin-protein transferase activity"/>
    <property type="evidence" value="ECO:0007669"/>
    <property type="project" value="InterPro"/>
</dbReference>
<protein>
    <recommendedName>
        <fullName evidence="4">HECT domain-containing protein</fullName>
    </recommendedName>
</protein>